<dbReference type="Proteomes" id="UP000254603">
    <property type="component" value="Unassembled WGS sequence"/>
</dbReference>
<dbReference type="STRING" id="1122619.GCA_000373745_00450"/>
<sequence>MAIFNPTREQVREFFILTWQKYQQKQSLSGMEKIAVGWILQHPEYHEILESPEARSKDYEVAEGQTNPFLHLSMHIAIEEQVSIDSPPGIRKVFEHLSARSNEHEAHHEIMECLGQVIWQSQRNRTPLDHQLYIELLQQRINTH</sequence>
<evidence type="ECO:0000313" key="1">
    <source>
        <dbReference type="EMBL" id="SUA56838.1"/>
    </source>
</evidence>
<name>A0A378XIX4_9BURK</name>
<proteinExistence type="predicted"/>
<dbReference type="Pfam" id="PF08897">
    <property type="entry name" value="DUF1841"/>
    <property type="match status" value="1"/>
</dbReference>
<protein>
    <submittedName>
        <fullName evidence="1">Domain of uncharacterized function (DUF1841)</fullName>
    </submittedName>
</protein>
<dbReference type="InterPro" id="IPR014993">
    <property type="entry name" value="DUF1841"/>
</dbReference>
<dbReference type="EMBL" id="UGSB01000001">
    <property type="protein sequence ID" value="SUA56838.1"/>
    <property type="molecule type" value="Genomic_DNA"/>
</dbReference>
<reference evidence="1 2" key="1">
    <citation type="submission" date="2018-06" db="EMBL/GenBank/DDBJ databases">
        <authorList>
            <consortium name="Pathogen Informatics"/>
            <person name="Doyle S."/>
        </authorList>
    </citation>
    <scope>NUCLEOTIDE SEQUENCE [LARGE SCALE GENOMIC DNA]</scope>
    <source>
        <strain evidence="1 2">NCTC11997</strain>
    </source>
</reference>
<gene>
    <name evidence="1" type="ORF">NCTC11997_02196</name>
</gene>
<dbReference type="AlphaFoldDB" id="A0A378XIX4"/>
<accession>A0A378XIX4</accession>
<dbReference type="OrthoDB" id="9789432at2"/>
<evidence type="ECO:0000313" key="2">
    <source>
        <dbReference type="Proteomes" id="UP000254603"/>
    </source>
</evidence>
<organism evidence="1 2">
    <name type="scientific">Oligella ureolytica</name>
    <dbReference type="NCBI Taxonomy" id="90244"/>
    <lineage>
        <taxon>Bacteria</taxon>
        <taxon>Pseudomonadati</taxon>
        <taxon>Pseudomonadota</taxon>
        <taxon>Betaproteobacteria</taxon>
        <taxon>Burkholderiales</taxon>
        <taxon>Alcaligenaceae</taxon>
        <taxon>Oligella</taxon>
    </lineage>
</organism>